<proteinExistence type="predicted"/>
<dbReference type="Proteomes" id="UP000515561">
    <property type="component" value="Chromosome"/>
</dbReference>
<sequence>MIQRKSKMNERKPRENLLQFASIKLQKLLIKSLILLLLWQYCSLSALHGQNMNNYKDSKGTPSKDTGAKDKINLDYDFNTEYGDGDIPDIDKPGNNTKNNESPV</sequence>
<keyword evidence="3" id="KW-1185">Reference proteome</keyword>
<gene>
    <name evidence="2" type="ORF">acsn021_10740</name>
</gene>
<dbReference type="RefSeq" id="WP_184090817.1">
    <property type="nucleotide sequence ID" value="NZ_AP023367.1"/>
</dbReference>
<name>A0A6S6R1S3_9FIRM</name>
<evidence type="ECO:0000313" key="3">
    <source>
        <dbReference type="Proteomes" id="UP000515561"/>
    </source>
</evidence>
<feature type="compositionally biased region" description="Polar residues" evidence="1">
    <location>
        <begin position="95"/>
        <end position="104"/>
    </location>
</feature>
<feature type="compositionally biased region" description="Polar residues" evidence="1">
    <location>
        <begin position="50"/>
        <end position="64"/>
    </location>
</feature>
<evidence type="ECO:0000313" key="2">
    <source>
        <dbReference type="EMBL" id="BCJ93505.1"/>
    </source>
</evidence>
<organism evidence="2 3">
    <name type="scientific">Anaerocolumna cellulosilytica</name>
    <dbReference type="NCBI Taxonomy" id="433286"/>
    <lineage>
        <taxon>Bacteria</taxon>
        <taxon>Bacillati</taxon>
        <taxon>Bacillota</taxon>
        <taxon>Clostridia</taxon>
        <taxon>Lachnospirales</taxon>
        <taxon>Lachnospiraceae</taxon>
        <taxon>Anaerocolumna</taxon>
    </lineage>
</organism>
<protein>
    <submittedName>
        <fullName evidence="2">Uncharacterized protein</fullName>
    </submittedName>
</protein>
<evidence type="ECO:0000256" key="1">
    <source>
        <dbReference type="SAM" id="MobiDB-lite"/>
    </source>
</evidence>
<dbReference type="EMBL" id="AP023367">
    <property type="protein sequence ID" value="BCJ93505.1"/>
    <property type="molecule type" value="Genomic_DNA"/>
</dbReference>
<accession>A0A6S6R1S3</accession>
<reference evidence="2 3" key="1">
    <citation type="journal article" date="2016" name="Int. J. Syst. Evol. Microbiol.">
        <title>Descriptions of Anaerotaenia torta gen. nov., sp. nov. and Anaerocolumna cellulosilytica gen. nov., sp. nov. isolated from a methanogenic reactor of cattle waste.</title>
        <authorList>
            <person name="Uek A."/>
            <person name="Ohtaki Y."/>
            <person name="Kaku N."/>
            <person name="Ueki K."/>
        </authorList>
    </citation>
    <scope>NUCLEOTIDE SEQUENCE [LARGE SCALE GENOMIC DNA]</scope>
    <source>
        <strain evidence="2 3">SN021</strain>
    </source>
</reference>
<dbReference type="KEGG" id="acel:acsn021_10740"/>
<feature type="region of interest" description="Disordered" evidence="1">
    <location>
        <begin position="50"/>
        <end position="104"/>
    </location>
</feature>
<dbReference type="AlphaFoldDB" id="A0A6S6R1S3"/>